<dbReference type="GO" id="GO:0052689">
    <property type="term" value="F:carboxylic ester hydrolase activity"/>
    <property type="evidence" value="ECO:0007669"/>
    <property type="project" value="InterPro"/>
</dbReference>
<dbReference type="InterPro" id="IPR012354">
    <property type="entry name" value="Esterase_lipase"/>
</dbReference>
<name>A0A0V8GEQ7_9BACL</name>
<sequence>MITKSKDLYLEGPGPAVLLLHSFTGSANEMRGLARFLHAAGYTCYAPNYAGHGESPERLFETTIEDVWQSAQVGLAFLQDRGHKDIFLIGQSLGGVMALRLAEQSGCAGLILLSTPILERTIAGLEHRVRRYTERYFQFDDRSPEWIADFVDRHFPRPEKDLRALQQFILDTGVVLQKITQPIALFLGALDDAVYHASLERIETTVPSRDQKKVLLPNSKHLLTLDRDKQRLFEEILIFLKTHPVESLKPPSAVQ</sequence>
<gene>
    <name evidence="3" type="ORF">AS033_10000</name>
</gene>
<evidence type="ECO:0000256" key="1">
    <source>
        <dbReference type="PIRSR" id="PIRSR017388-1"/>
    </source>
</evidence>
<reference evidence="3 4" key="1">
    <citation type="journal article" date="2015" name="Int. J. Syst. Evol. Microbiol.">
        <title>Exiguobacterium enclense sp. nov., isolated from sediment.</title>
        <authorList>
            <person name="Dastager S.G."/>
            <person name="Mawlankar R."/>
            <person name="Sonalkar V.V."/>
            <person name="Thorat M.N."/>
            <person name="Mual P."/>
            <person name="Verma A."/>
            <person name="Krishnamurthi S."/>
            <person name="Tang S.K."/>
            <person name="Li W.J."/>
        </authorList>
    </citation>
    <scope>NUCLEOTIDE SEQUENCE [LARGE SCALE GENOMIC DNA]</scope>
    <source>
        <strain evidence="3 4">NIO-1109</strain>
    </source>
</reference>
<evidence type="ECO:0000313" key="4">
    <source>
        <dbReference type="Proteomes" id="UP000053797"/>
    </source>
</evidence>
<organism evidence="3 4">
    <name type="scientific">Exiguobacterium indicum</name>
    <dbReference type="NCBI Taxonomy" id="296995"/>
    <lineage>
        <taxon>Bacteria</taxon>
        <taxon>Bacillati</taxon>
        <taxon>Bacillota</taxon>
        <taxon>Bacilli</taxon>
        <taxon>Bacillales</taxon>
        <taxon>Bacillales Family XII. Incertae Sedis</taxon>
        <taxon>Exiguobacterium</taxon>
    </lineage>
</organism>
<proteinExistence type="predicted"/>
<feature type="active site" description="Charge relay system" evidence="1">
    <location>
        <position position="221"/>
    </location>
</feature>
<dbReference type="SUPFAM" id="SSF53474">
    <property type="entry name" value="alpha/beta-Hydrolases"/>
    <property type="match status" value="1"/>
</dbReference>
<feature type="domain" description="AB hydrolase-1" evidence="2">
    <location>
        <begin position="15"/>
        <end position="117"/>
    </location>
</feature>
<evidence type="ECO:0000259" key="2">
    <source>
        <dbReference type="Pfam" id="PF00561"/>
    </source>
</evidence>
<evidence type="ECO:0000313" key="3">
    <source>
        <dbReference type="EMBL" id="KSU48655.1"/>
    </source>
</evidence>
<dbReference type="PIRSF" id="PIRSF017388">
    <property type="entry name" value="Esterase_lipase"/>
    <property type="match status" value="1"/>
</dbReference>
<dbReference type="Pfam" id="PF00561">
    <property type="entry name" value="Abhydrolase_1"/>
    <property type="match status" value="1"/>
</dbReference>
<dbReference type="InterPro" id="IPR000073">
    <property type="entry name" value="AB_hydrolase_1"/>
</dbReference>
<feature type="active site" description="Nucleophile" evidence="1">
    <location>
        <position position="92"/>
    </location>
</feature>
<dbReference type="OrthoDB" id="9800213at2"/>
<dbReference type="RefSeq" id="WP_058265400.1">
    <property type="nucleotide sequence ID" value="NZ_FMYN01000003.1"/>
</dbReference>
<dbReference type="InterPro" id="IPR029058">
    <property type="entry name" value="AB_hydrolase_fold"/>
</dbReference>
<accession>A0A0V8GEQ7</accession>
<dbReference type="Proteomes" id="UP000053797">
    <property type="component" value="Unassembled WGS sequence"/>
</dbReference>
<dbReference type="Gene3D" id="3.40.50.1820">
    <property type="entry name" value="alpha/beta hydrolase"/>
    <property type="match status" value="1"/>
</dbReference>
<comment type="caution">
    <text evidence="3">The sequence shown here is derived from an EMBL/GenBank/DDBJ whole genome shotgun (WGS) entry which is preliminary data.</text>
</comment>
<dbReference type="PANTHER" id="PTHR46438">
    <property type="entry name" value="ALPHA/BETA-HYDROLASES SUPERFAMILY PROTEIN"/>
    <property type="match status" value="1"/>
</dbReference>
<dbReference type="AlphaFoldDB" id="A0A0V8GEQ7"/>
<dbReference type="EMBL" id="LNQL01000003">
    <property type="protein sequence ID" value="KSU48655.1"/>
    <property type="molecule type" value="Genomic_DNA"/>
</dbReference>
<protein>
    <submittedName>
        <fullName evidence="3">Esterase</fullName>
    </submittedName>
</protein>
<feature type="active site" description="Charge relay system" evidence="1">
    <location>
        <position position="191"/>
    </location>
</feature>
<dbReference type="PANTHER" id="PTHR46438:SF11">
    <property type="entry name" value="LIPASE-RELATED"/>
    <property type="match status" value="1"/>
</dbReference>